<evidence type="ECO:0000313" key="3">
    <source>
        <dbReference type="Proteomes" id="UP000240760"/>
    </source>
</evidence>
<reference evidence="2 3" key="1">
    <citation type="submission" date="2016-07" db="EMBL/GenBank/DDBJ databases">
        <title>Multiple horizontal gene transfer events from other fungi enriched the ability of initially mycotrophic Trichoderma (Ascomycota) to feed on dead plant biomass.</title>
        <authorList>
            <consortium name="DOE Joint Genome Institute"/>
            <person name="Aerts A."/>
            <person name="Atanasova L."/>
            <person name="Chenthamara K."/>
            <person name="Zhang J."/>
            <person name="Grujic M."/>
            <person name="Henrissat B."/>
            <person name="Kuo A."/>
            <person name="Salamov A."/>
            <person name="Lipzen A."/>
            <person name="Labutti K."/>
            <person name="Barry K."/>
            <person name="Miao Y."/>
            <person name="Rahimi M.J."/>
            <person name="Shen Q."/>
            <person name="Grigoriev I.V."/>
            <person name="Kubicek C.P."/>
            <person name="Druzhinina I.S."/>
        </authorList>
    </citation>
    <scope>NUCLEOTIDE SEQUENCE [LARGE SCALE GENOMIC DNA]</scope>
    <source>
        <strain evidence="2 3">ATCC 18648</strain>
    </source>
</reference>
<accession>A0A2T4CEW6</accession>
<gene>
    <name evidence="2" type="ORF">M440DRAFT_1111673</name>
</gene>
<sequence>MTTTTDHNAVWDCSPPFRLSHRDLMASLVLSRIHPDTSFCYDHRTCSACAASSEAIALHQDCYEIVTQTCRLKDKQLLLQRLLTVASWRKPWREARPLLLHPSNVDKPRLNIIARRLGLQQLASLPVELADLIFHHSADALLWRGISAWRLADHLASMRDGARPPQVMWLREILSWERGGELVTSLSQARPPVVRLTLDADGIRCVESLSSHPPYLRGIHKHTAYIVASIYDETLSPVRVEHAHGQLRLHLPADRPVPHIWNTPTPPLLSSCRLFGSASTTWSRLFAVGPESMRGITFFYSRGRICDIHIHYLKGSSAQSTYDQMSRGLQQDATWLYLPISKGDRLTFLGVRPRETLPTCILVQSEKAGGVIIGPHGSYPTQDCQGSGAPLTFIYGEPRRGGARPRVGLVGTYCAASTSSTEGLPDNFPLDKFEPNPVSEGAVLEAVYFSWAPLEGVASTVVFRDEDTGYCKGILFHYLNGGSRAIGECRLQVDPAEEYDEPGLLCVKIEGRRARWNRGEMLYGARVAFQQTSDQKHEHESKVLVLDETSRGEKWQCFPMMGDAKFWCTADSSWLSVVIEEEQGEEEQEGQGPEMAAQIETLTDA</sequence>
<dbReference type="EMBL" id="KZ679127">
    <property type="protein sequence ID" value="PTB80093.1"/>
    <property type="molecule type" value="Genomic_DNA"/>
</dbReference>
<dbReference type="STRING" id="983965.A0A2T4CEW6"/>
<organism evidence="2 3">
    <name type="scientific">Trichoderma longibrachiatum ATCC 18648</name>
    <dbReference type="NCBI Taxonomy" id="983965"/>
    <lineage>
        <taxon>Eukaryota</taxon>
        <taxon>Fungi</taxon>
        <taxon>Dikarya</taxon>
        <taxon>Ascomycota</taxon>
        <taxon>Pezizomycotina</taxon>
        <taxon>Sordariomycetes</taxon>
        <taxon>Hypocreomycetidae</taxon>
        <taxon>Hypocreales</taxon>
        <taxon>Hypocreaceae</taxon>
        <taxon>Trichoderma</taxon>
    </lineage>
</organism>
<evidence type="ECO:0000313" key="2">
    <source>
        <dbReference type="EMBL" id="PTB80093.1"/>
    </source>
</evidence>
<keyword evidence="3" id="KW-1185">Reference proteome</keyword>
<evidence type="ECO:0000256" key="1">
    <source>
        <dbReference type="SAM" id="MobiDB-lite"/>
    </source>
</evidence>
<dbReference type="Proteomes" id="UP000240760">
    <property type="component" value="Unassembled WGS sequence"/>
</dbReference>
<feature type="region of interest" description="Disordered" evidence="1">
    <location>
        <begin position="582"/>
        <end position="605"/>
    </location>
</feature>
<proteinExistence type="predicted"/>
<dbReference type="OrthoDB" id="4763081at2759"/>
<name>A0A2T4CEW6_TRILO</name>
<protein>
    <submittedName>
        <fullName evidence="2">Uncharacterized protein</fullName>
    </submittedName>
</protein>
<dbReference type="AlphaFoldDB" id="A0A2T4CEW6"/>